<dbReference type="EMBL" id="CP067136">
    <property type="protein sequence ID" value="WCR05837.1"/>
    <property type="molecule type" value="Genomic_DNA"/>
</dbReference>
<comment type="subcellular location">
    <subcellularLocation>
        <location evidence="2">Endoplasmic reticulum membrane</location>
        <topology evidence="2">Single-pass type II membrane protein</topology>
    </subcellularLocation>
    <subcellularLocation>
        <location evidence="1">Golgi apparatus membrane</location>
        <topology evidence="1">Single-pass type II membrane protein</topology>
    </subcellularLocation>
</comment>
<evidence type="ECO:0000256" key="10">
    <source>
        <dbReference type="ARBA" id="ARBA00023034"/>
    </source>
</evidence>
<evidence type="ECO:0000256" key="8">
    <source>
        <dbReference type="ARBA" id="ARBA00022968"/>
    </source>
</evidence>
<keyword evidence="5" id="KW-0812">Transmembrane</keyword>
<proteinExistence type="predicted"/>
<keyword evidence="17" id="KW-1185">Reference proteome</keyword>
<keyword evidence="6" id="KW-0479">Metal-binding</keyword>
<evidence type="ECO:0000313" key="17">
    <source>
        <dbReference type="Proteomes" id="UP001219349"/>
    </source>
</evidence>
<evidence type="ECO:0000256" key="4">
    <source>
        <dbReference type="ARBA" id="ARBA00022679"/>
    </source>
</evidence>
<evidence type="ECO:0000256" key="14">
    <source>
        <dbReference type="ARBA" id="ARBA00042865"/>
    </source>
</evidence>
<accession>A0ABY7SFN9</accession>
<gene>
    <name evidence="16" type="ORF">JHX87_09850</name>
</gene>
<name>A0ABY7SFN9_9RHOB</name>
<evidence type="ECO:0000256" key="9">
    <source>
        <dbReference type="ARBA" id="ARBA00022989"/>
    </source>
</evidence>
<evidence type="ECO:0000256" key="1">
    <source>
        <dbReference type="ARBA" id="ARBA00004323"/>
    </source>
</evidence>
<evidence type="ECO:0000256" key="3">
    <source>
        <dbReference type="ARBA" id="ARBA00022676"/>
    </source>
</evidence>
<dbReference type="PANTHER" id="PTHR46025:SF3">
    <property type="entry name" value="XYLOSYLTRANSFERASE OXT"/>
    <property type="match status" value="1"/>
</dbReference>
<dbReference type="Pfam" id="PF02485">
    <property type="entry name" value="Branch"/>
    <property type="match status" value="1"/>
</dbReference>
<keyword evidence="12" id="KW-1015">Disulfide bond</keyword>
<evidence type="ECO:0000256" key="11">
    <source>
        <dbReference type="ARBA" id="ARBA00023136"/>
    </source>
</evidence>
<keyword evidence="11" id="KW-0472">Membrane</keyword>
<organism evidence="16 17">
    <name type="scientific">Paracoccus fistulariae</name>
    <dbReference type="NCBI Taxonomy" id="658446"/>
    <lineage>
        <taxon>Bacteria</taxon>
        <taxon>Pseudomonadati</taxon>
        <taxon>Pseudomonadota</taxon>
        <taxon>Alphaproteobacteria</taxon>
        <taxon>Rhodobacterales</taxon>
        <taxon>Paracoccaceae</taxon>
        <taxon>Paracoccus</taxon>
    </lineage>
</organism>
<keyword evidence="3" id="KW-0328">Glycosyltransferase</keyword>
<protein>
    <recommendedName>
        <fullName evidence="14">Peptide O-xylosyltransferase</fullName>
    </recommendedName>
</protein>
<keyword evidence="13" id="KW-0325">Glycoprotein</keyword>
<keyword evidence="7" id="KW-0256">Endoplasmic reticulum</keyword>
<dbReference type="InterPro" id="IPR003406">
    <property type="entry name" value="Glyco_trans_14"/>
</dbReference>
<evidence type="ECO:0000256" key="5">
    <source>
        <dbReference type="ARBA" id="ARBA00022692"/>
    </source>
</evidence>
<evidence type="ECO:0000313" key="16">
    <source>
        <dbReference type="EMBL" id="WCR05837.1"/>
    </source>
</evidence>
<reference evidence="16 17" key="1">
    <citation type="submission" date="2021-01" db="EMBL/GenBank/DDBJ databases">
        <title>Biogeographic distribution of Paracoccus.</title>
        <authorList>
            <person name="Hollensteiner J."/>
            <person name="Leineberger J."/>
            <person name="Brinkhoff T."/>
            <person name="Daniel R."/>
        </authorList>
    </citation>
    <scope>NUCLEOTIDE SEQUENCE [LARGE SCALE GENOMIC DNA]</scope>
    <source>
        <strain evidence="16 17">KCTC 22803</strain>
    </source>
</reference>
<evidence type="ECO:0000256" key="12">
    <source>
        <dbReference type="ARBA" id="ARBA00023157"/>
    </source>
</evidence>
<dbReference type="PANTHER" id="PTHR46025">
    <property type="entry name" value="XYLOSYLTRANSFERASE OXT"/>
    <property type="match status" value="1"/>
</dbReference>
<dbReference type="Proteomes" id="UP001219349">
    <property type="component" value="Chromosome"/>
</dbReference>
<keyword evidence="10" id="KW-0333">Golgi apparatus</keyword>
<dbReference type="Pfam" id="PF19350">
    <property type="entry name" value="DUF5928"/>
    <property type="match status" value="1"/>
</dbReference>
<evidence type="ECO:0000259" key="15">
    <source>
        <dbReference type="Pfam" id="PF19350"/>
    </source>
</evidence>
<keyword evidence="9" id="KW-1133">Transmembrane helix</keyword>
<evidence type="ECO:0000256" key="13">
    <source>
        <dbReference type="ARBA" id="ARBA00023180"/>
    </source>
</evidence>
<sequence>MARIAFILLTHKDPEGVIDHARRLTATGDYVTIHYDRRAAKADYLQIRAALQDNPGVAFANRRHKCGWGEWSLVAASLEALREAERRFPTATHFYLLSGDCMPIKSAEYTRQFLDAEECDYIEAVDFHEGNWIKTGLREERLIYRHWFNERTQHKAFYASLNLQKRLGLARPTPEGLQIMIGSQWWCLRRQTVEDVLALIDQRPELLRFFRTTWIPDETFFQTLVMHVVPKTQVRRHSPTFLMFTDYGMPVTFYNDHYDLLLRQNYLFARKISPEAAELRERLGMVWQARGMSFAVSNEGPRLHRFLTERGRVGRRFAPRFWETELAAQREHVIGLIVAKKWHVARRLTARIRALTAIPAVDYLFDEVDAHLPDLGGIASSVAKRDRHRRALVKLLFEEFETQQLVICVDSSALPLIADLAGGKPQTRILFIDGDFDDAYIRGHMKRIGVAGDETPDEVIRRLVPVVRDDLLHEVERLRDMNFPHFNVISPGAGIAMNAAAIARFLEVPDEIAHDLAATPQLFSD</sequence>
<evidence type="ECO:0000256" key="2">
    <source>
        <dbReference type="ARBA" id="ARBA00004648"/>
    </source>
</evidence>
<evidence type="ECO:0000256" key="7">
    <source>
        <dbReference type="ARBA" id="ARBA00022824"/>
    </source>
</evidence>
<keyword evidence="4 16" id="KW-0808">Transferase</keyword>
<dbReference type="RefSeq" id="WP_271885270.1">
    <property type="nucleotide sequence ID" value="NZ_CP067136.1"/>
</dbReference>
<dbReference type="InterPro" id="IPR045972">
    <property type="entry name" value="DUF5928"/>
</dbReference>
<evidence type="ECO:0000256" key="6">
    <source>
        <dbReference type="ARBA" id="ARBA00022723"/>
    </source>
</evidence>
<dbReference type="GO" id="GO:0016740">
    <property type="term" value="F:transferase activity"/>
    <property type="evidence" value="ECO:0007669"/>
    <property type="project" value="UniProtKB-KW"/>
</dbReference>
<keyword evidence="8" id="KW-0735">Signal-anchor</keyword>
<feature type="domain" description="DUF5928" evidence="15">
    <location>
        <begin position="270"/>
        <end position="525"/>
    </location>
</feature>
<dbReference type="InterPro" id="IPR043538">
    <property type="entry name" value="XYLT"/>
</dbReference>